<dbReference type="PANTHER" id="PTHR12910:SF2">
    <property type="entry name" value="NADH DEHYDROGENASE [UBIQUINONE] 1 ALPHA SUBCOMPLEX SUBUNIT 12"/>
    <property type="match status" value="1"/>
</dbReference>
<comment type="similarity">
    <text evidence="1 2">Belongs to the complex I NDUFA12 subunit family.</text>
</comment>
<dbReference type="GO" id="GO:0006979">
    <property type="term" value="P:response to oxidative stress"/>
    <property type="evidence" value="ECO:0007669"/>
    <property type="project" value="TreeGrafter"/>
</dbReference>
<dbReference type="Pfam" id="PF05071">
    <property type="entry name" value="NDUFA12"/>
    <property type="match status" value="1"/>
</dbReference>
<dbReference type="STRING" id="3871.A0A1J7HER3"/>
<name>A0A1J7HER3_LUPAN</name>
<dbReference type="GO" id="GO:0045271">
    <property type="term" value="C:respiratory chain complex I"/>
    <property type="evidence" value="ECO:0007669"/>
    <property type="project" value="InterPro"/>
</dbReference>
<sequence>MTTVVKSIVSSIKEKGFGGFFRYLKDEGYLFVVEMHYKAVIYSSTVYWQTKIHNIGARLVGVDKFGNKYYEKLENIQHGRHRWVEYAEKSRYNASQVPAEWHGWLHHITDHTGDELLLLKPKRYGAEHKENLSGEGDQYIYHSKGHALNPGQRNWTRYQPWESKAEP</sequence>
<proteinExistence type="inferred from homology"/>
<reference evidence="3 4" key="1">
    <citation type="journal article" date="2017" name="Plant Biotechnol. J.">
        <title>A comprehensive draft genome sequence for lupin (Lupinus angustifolius), an emerging health food: insights into plant-microbe interactions and legume evolution.</title>
        <authorList>
            <person name="Hane J.K."/>
            <person name="Ming Y."/>
            <person name="Kamphuis L.G."/>
            <person name="Nelson M.N."/>
            <person name="Garg G."/>
            <person name="Atkins C.A."/>
            <person name="Bayer P.E."/>
            <person name="Bravo A."/>
            <person name="Bringans S."/>
            <person name="Cannon S."/>
            <person name="Edwards D."/>
            <person name="Foley R."/>
            <person name="Gao L.L."/>
            <person name="Harrison M.J."/>
            <person name="Huang W."/>
            <person name="Hurgobin B."/>
            <person name="Li S."/>
            <person name="Liu C.W."/>
            <person name="McGrath A."/>
            <person name="Morahan G."/>
            <person name="Murray J."/>
            <person name="Weller J."/>
            <person name="Jian J."/>
            <person name="Singh K.B."/>
        </authorList>
    </citation>
    <scope>NUCLEOTIDE SEQUENCE [LARGE SCALE GENOMIC DNA]</scope>
    <source>
        <strain evidence="4">cv. Tanjil</strain>
        <tissue evidence="3">Whole plant</tissue>
    </source>
</reference>
<keyword evidence="2" id="KW-0249">Electron transport</keyword>
<keyword evidence="2" id="KW-0813">Transport</keyword>
<dbReference type="OMA" id="GLEHKQN"/>
<comment type="subcellular location">
    <subcellularLocation>
        <location evidence="2">Mitochondrion inner membrane</location>
        <topology evidence="2">Peripheral membrane protein</topology>
        <orientation evidence="2">Matrix side</orientation>
    </subcellularLocation>
</comment>
<dbReference type="EMBL" id="CM007366">
    <property type="protein sequence ID" value="OIW11140.1"/>
    <property type="molecule type" value="Genomic_DNA"/>
</dbReference>
<evidence type="ECO:0000256" key="1">
    <source>
        <dbReference type="ARBA" id="ARBA00007355"/>
    </source>
</evidence>
<dbReference type="InterPro" id="IPR007763">
    <property type="entry name" value="NDUFA12"/>
</dbReference>
<dbReference type="GO" id="GO:0005743">
    <property type="term" value="C:mitochondrial inner membrane"/>
    <property type="evidence" value="ECO:0007669"/>
    <property type="project" value="UniProtKB-SubCell"/>
</dbReference>
<evidence type="ECO:0000313" key="3">
    <source>
        <dbReference type="EMBL" id="OIW11140.1"/>
    </source>
</evidence>
<organism evidence="3 4">
    <name type="scientific">Lupinus angustifolius</name>
    <name type="common">Narrow-leaved blue lupine</name>
    <dbReference type="NCBI Taxonomy" id="3871"/>
    <lineage>
        <taxon>Eukaryota</taxon>
        <taxon>Viridiplantae</taxon>
        <taxon>Streptophyta</taxon>
        <taxon>Embryophyta</taxon>
        <taxon>Tracheophyta</taxon>
        <taxon>Spermatophyta</taxon>
        <taxon>Magnoliopsida</taxon>
        <taxon>eudicotyledons</taxon>
        <taxon>Gunneridae</taxon>
        <taxon>Pentapetalae</taxon>
        <taxon>rosids</taxon>
        <taxon>fabids</taxon>
        <taxon>Fabales</taxon>
        <taxon>Fabaceae</taxon>
        <taxon>Papilionoideae</taxon>
        <taxon>50 kb inversion clade</taxon>
        <taxon>genistoids sensu lato</taxon>
        <taxon>core genistoids</taxon>
        <taxon>Genisteae</taxon>
        <taxon>Lupinus</taxon>
    </lineage>
</organism>
<dbReference type="AlphaFoldDB" id="A0A1J7HER3"/>
<dbReference type="Gramene" id="OIW11140">
    <property type="protein sequence ID" value="OIW11140"/>
    <property type="gene ID" value="TanjilG_22947"/>
</dbReference>
<gene>
    <name evidence="3" type="ORF">TanjilG_22947</name>
</gene>
<keyword evidence="2" id="KW-0679">Respiratory chain</keyword>
<keyword evidence="4" id="KW-1185">Reference proteome</keyword>
<dbReference type="PANTHER" id="PTHR12910">
    <property type="entry name" value="NADH-UBIQUINONE OXIDOREDUCTASE SUBUNIT B17.2"/>
    <property type="match status" value="1"/>
</dbReference>
<evidence type="ECO:0000313" key="4">
    <source>
        <dbReference type="Proteomes" id="UP000188354"/>
    </source>
</evidence>
<evidence type="ECO:0000256" key="2">
    <source>
        <dbReference type="RuleBase" id="RU363103"/>
    </source>
</evidence>
<accession>A0A1J7HER3</accession>
<comment type="function">
    <text evidence="2">Accessory subunit of the mitochondrial membrane respiratory chain NADH dehydrogenase (Complex I), that is believed not to be involved in catalysis. Complex I functions in the transfer of electrons from NADH to the respiratory chain. The immediate electron acceptor for the enzyme is believed to be ubiquinone.</text>
</comment>
<dbReference type="Proteomes" id="UP000188354">
    <property type="component" value="Chromosome LG06"/>
</dbReference>
<protein>
    <recommendedName>
        <fullName evidence="2">NADH dehydrogenase [ubiquinone] 1 alpha subcomplex subunit 12</fullName>
    </recommendedName>
</protein>
<keyword evidence="2" id="KW-0999">Mitochondrion inner membrane</keyword>
<keyword evidence="2" id="KW-0496">Mitochondrion</keyword>
<keyword evidence="2" id="KW-0472">Membrane</keyword>